<feature type="transmembrane region" description="Helical" evidence="8">
    <location>
        <begin position="175"/>
        <end position="199"/>
    </location>
</feature>
<feature type="transmembrane region" description="Helical" evidence="8">
    <location>
        <begin position="6"/>
        <end position="27"/>
    </location>
</feature>
<evidence type="ECO:0000256" key="2">
    <source>
        <dbReference type="ARBA" id="ARBA00010185"/>
    </source>
</evidence>
<dbReference type="GO" id="GO:0009273">
    <property type="term" value="P:peptidoglycan-based cell wall biogenesis"/>
    <property type="evidence" value="ECO:0007669"/>
    <property type="project" value="TreeGrafter"/>
</dbReference>
<keyword evidence="7 9" id="KW-0548">Nucleotidyltransferase</keyword>
<feature type="transmembrane region" description="Helical" evidence="8">
    <location>
        <begin position="106"/>
        <end position="127"/>
    </location>
</feature>
<dbReference type="PANTHER" id="PTHR43535">
    <property type="entry name" value="PHOSPHATIDATE CYTIDYLYLTRANSFERASE"/>
    <property type="match status" value="1"/>
</dbReference>
<sequence>MLGIPLHSFYLIVLVLILLICGSLIRYRLEQSNPEKDYTELRERIQSWWVMVGLLFAALLFSQTLAIVFFGFLSFLALKEFLSIVPTRQTDRRVIFWAYLSIPIQYYWVSIGWYGMFIIFIPVYIFLLLPIRMVLLGETKGFIRSAGILHWATMLTVFAFSHIAYLLVLPVKNEMAGYIGPVLFLLFMTQFNDVCQYIWGKKLGRHRIIPKVSPNKTWEGFLGGVATITLVAAITGPLLTPLLWWQGMLAGMLISVSGFFGDLVISSVKRDLQIKDTGNLIPGHGGILDRMDSLIFTAPLFFHFLYYSHY</sequence>
<dbReference type="AlphaFoldDB" id="A0A3P1SNI5"/>
<evidence type="ECO:0000313" key="10">
    <source>
        <dbReference type="Proteomes" id="UP000267535"/>
    </source>
</evidence>
<evidence type="ECO:0000256" key="5">
    <source>
        <dbReference type="ARBA" id="ARBA00022989"/>
    </source>
</evidence>
<dbReference type="GO" id="GO:0005886">
    <property type="term" value="C:plasma membrane"/>
    <property type="evidence" value="ECO:0007669"/>
    <property type="project" value="TreeGrafter"/>
</dbReference>
<keyword evidence="10" id="KW-1185">Reference proteome</keyword>
<keyword evidence="4 7" id="KW-0812">Transmembrane</keyword>
<proteinExistence type="inferred from homology"/>
<reference evidence="9 10" key="1">
    <citation type="submission" date="2018-11" db="EMBL/GenBank/DDBJ databases">
        <title>The draft genome sequence of Amphritea balenae JAMM 1525T.</title>
        <authorList>
            <person name="Fang Z."/>
            <person name="Zhang Y."/>
            <person name="Han X."/>
        </authorList>
    </citation>
    <scope>NUCLEOTIDE SEQUENCE [LARGE SCALE GENOMIC DNA]</scope>
    <source>
        <strain evidence="9 10">JAMM 1525</strain>
    </source>
</reference>
<keyword evidence="3 7" id="KW-0808">Transferase</keyword>
<dbReference type="EMBL" id="RQXV01000007">
    <property type="protein sequence ID" value="RRC98620.1"/>
    <property type="molecule type" value="Genomic_DNA"/>
</dbReference>
<name>A0A3P1SNI5_9GAMM</name>
<dbReference type="UniPathway" id="UPA00557">
    <property type="reaction ID" value="UER00614"/>
</dbReference>
<comment type="caution">
    <text evidence="9">The sequence shown here is derived from an EMBL/GenBank/DDBJ whole genome shotgun (WGS) entry which is preliminary data.</text>
</comment>
<evidence type="ECO:0000256" key="4">
    <source>
        <dbReference type="ARBA" id="ARBA00022692"/>
    </source>
</evidence>
<evidence type="ECO:0000256" key="8">
    <source>
        <dbReference type="SAM" id="Phobius"/>
    </source>
</evidence>
<evidence type="ECO:0000256" key="3">
    <source>
        <dbReference type="ARBA" id="ARBA00022679"/>
    </source>
</evidence>
<evidence type="ECO:0000256" key="6">
    <source>
        <dbReference type="ARBA" id="ARBA00023136"/>
    </source>
</evidence>
<evidence type="ECO:0000313" key="9">
    <source>
        <dbReference type="EMBL" id="RRC98620.1"/>
    </source>
</evidence>
<gene>
    <name evidence="9" type="ORF">EHS89_13495</name>
</gene>
<dbReference type="OrthoDB" id="9799199at2"/>
<comment type="catalytic activity">
    <reaction evidence="7">
        <text>a 1,2-diacyl-sn-glycero-3-phosphate + CTP + H(+) = a CDP-1,2-diacyl-sn-glycerol + diphosphate</text>
        <dbReference type="Rhea" id="RHEA:16229"/>
        <dbReference type="ChEBI" id="CHEBI:15378"/>
        <dbReference type="ChEBI" id="CHEBI:33019"/>
        <dbReference type="ChEBI" id="CHEBI:37563"/>
        <dbReference type="ChEBI" id="CHEBI:58332"/>
        <dbReference type="ChEBI" id="CHEBI:58608"/>
        <dbReference type="EC" id="2.7.7.41"/>
    </reaction>
</comment>
<feature type="transmembrane region" description="Helical" evidence="8">
    <location>
        <begin position="220"/>
        <end position="239"/>
    </location>
</feature>
<keyword evidence="5 8" id="KW-1133">Transmembrane helix</keyword>
<organism evidence="9 10">
    <name type="scientific">Amphritea balenae</name>
    <dbReference type="NCBI Taxonomy" id="452629"/>
    <lineage>
        <taxon>Bacteria</taxon>
        <taxon>Pseudomonadati</taxon>
        <taxon>Pseudomonadota</taxon>
        <taxon>Gammaproteobacteria</taxon>
        <taxon>Oceanospirillales</taxon>
        <taxon>Oceanospirillaceae</taxon>
        <taxon>Amphritea</taxon>
    </lineage>
</organism>
<feature type="transmembrane region" description="Helical" evidence="8">
    <location>
        <begin position="245"/>
        <end position="265"/>
    </location>
</feature>
<dbReference type="Pfam" id="PF01148">
    <property type="entry name" value="CTP_transf_1"/>
    <property type="match status" value="1"/>
</dbReference>
<dbReference type="GO" id="GO:0016024">
    <property type="term" value="P:CDP-diacylglycerol biosynthetic process"/>
    <property type="evidence" value="ECO:0007669"/>
    <property type="project" value="UniProtKB-UniPathway"/>
</dbReference>
<dbReference type="PANTHER" id="PTHR43535:SF1">
    <property type="entry name" value="PHOSPHATIDATE CYTIDYLYLTRANSFERASE"/>
    <property type="match status" value="1"/>
</dbReference>
<dbReference type="PROSITE" id="PS01315">
    <property type="entry name" value="CDS"/>
    <property type="match status" value="1"/>
</dbReference>
<evidence type="ECO:0000256" key="1">
    <source>
        <dbReference type="ARBA" id="ARBA00004141"/>
    </source>
</evidence>
<keyword evidence="6 8" id="KW-0472">Membrane</keyword>
<dbReference type="InterPro" id="IPR000374">
    <property type="entry name" value="PC_trans"/>
</dbReference>
<comment type="similarity">
    <text evidence="2 7">Belongs to the CDS family.</text>
</comment>
<comment type="pathway">
    <text evidence="7">Phospholipid metabolism; CDP-diacylglycerol biosynthesis; CDP-diacylglycerol from sn-glycerol 3-phosphate: step 3/3.</text>
</comment>
<dbReference type="Proteomes" id="UP000267535">
    <property type="component" value="Unassembled WGS sequence"/>
</dbReference>
<feature type="transmembrane region" description="Helical" evidence="8">
    <location>
        <begin position="48"/>
        <end position="78"/>
    </location>
</feature>
<dbReference type="EC" id="2.7.7.41" evidence="7"/>
<evidence type="ECO:0000256" key="7">
    <source>
        <dbReference type="RuleBase" id="RU003938"/>
    </source>
</evidence>
<comment type="subcellular location">
    <subcellularLocation>
        <location evidence="1">Membrane</location>
        <topology evidence="1">Multi-pass membrane protein</topology>
    </subcellularLocation>
</comment>
<accession>A0A3P1SNI5</accession>
<dbReference type="GO" id="GO:0004605">
    <property type="term" value="F:phosphatidate cytidylyltransferase activity"/>
    <property type="evidence" value="ECO:0007669"/>
    <property type="project" value="UniProtKB-EC"/>
</dbReference>
<dbReference type="RefSeq" id="WP_124926681.1">
    <property type="nucleotide sequence ID" value="NZ_BMOH01000002.1"/>
</dbReference>
<feature type="transmembrane region" description="Helical" evidence="8">
    <location>
        <begin position="148"/>
        <end position="169"/>
    </location>
</feature>
<protein>
    <recommendedName>
        <fullName evidence="7">Phosphatidate cytidylyltransferase</fullName>
        <ecNumber evidence="7">2.7.7.41</ecNumber>
    </recommendedName>
</protein>